<feature type="transmembrane region" description="Helical" evidence="1">
    <location>
        <begin position="81"/>
        <end position="99"/>
    </location>
</feature>
<keyword evidence="1" id="KW-0812">Transmembrane</keyword>
<evidence type="ECO:0000313" key="2">
    <source>
        <dbReference type="EMBL" id="BCZ45201.1"/>
    </source>
</evidence>
<proteinExistence type="predicted"/>
<reference evidence="3" key="1">
    <citation type="submission" date="2021-07" db="EMBL/GenBank/DDBJ databases">
        <title>Complete genome sequencing of a Clostridium isolate.</title>
        <authorList>
            <person name="Ueki A."/>
            <person name="Tonouchi A."/>
        </authorList>
    </citation>
    <scope>NUCLEOTIDE SEQUENCE [LARGE SCALE GENOMIC DNA]</scope>
    <source>
        <strain evidence="3">C5S11</strain>
    </source>
</reference>
<keyword evidence="3" id="KW-1185">Reference proteome</keyword>
<dbReference type="Pfam" id="PF05437">
    <property type="entry name" value="AzlD"/>
    <property type="match status" value="1"/>
</dbReference>
<feature type="transmembrane region" description="Helical" evidence="1">
    <location>
        <begin position="45"/>
        <end position="74"/>
    </location>
</feature>
<keyword evidence="1" id="KW-0472">Membrane</keyword>
<dbReference type="Proteomes" id="UP000824633">
    <property type="component" value="Chromosome"/>
</dbReference>
<organism evidence="2 3">
    <name type="scientific">Clostridium gelidum</name>
    <dbReference type="NCBI Taxonomy" id="704125"/>
    <lineage>
        <taxon>Bacteria</taxon>
        <taxon>Bacillati</taxon>
        <taxon>Bacillota</taxon>
        <taxon>Clostridia</taxon>
        <taxon>Eubacteriales</taxon>
        <taxon>Clostridiaceae</taxon>
        <taxon>Clostridium</taxon>
    </lineage>
</organism>
<sequence length="100" mass="11223">MYVFICVLVMALVSYLPRVIPFTIFKKRIKSIYIQSILSYMPYAVLGAMTFPAIFYSTSNMIFSAFGTGVALLLAYKGQKLLLVAVISVGVIYLLNVFYI</sequence>
<gene>
    <name evidence="2" type="ORF">psyc5s11_12680</name>
</gene>
<protein>
    <submittedName>
        <fullName evidence="2">Transporter</fullName>
    </submittedName>
</protein>
<evidence type="ECO:0000256" key="1">
    <source>
        <dbReference type="SAM" id="Phobius"/>
    </source>
</evidence>
<dbReference type="EMBL" id="AP024849">
    <property type="protein sequence ID" value="BCZ45201.1"/>
    <property type="molecule type" value="Genomic_DNA"/>
</dbReference>
<dbReference type="InterPro" id="IPR008407">
    <property type="entry name" value="Brnchd-chn_aa_trnsp_AzlD"/>
</dbReference>
<keyword evidence="1" id="KW-1133">Transmembrane helix</keyword>
<name>A0ABM7T2W8_9CLOT</name>
<evidence type="ECO:0000313" key="3">
    <source>
        <dbReference type="Proteomes" id="UP000824633"/>
    </source>
</evidence>
<accession>A0ABM7T2W8</accession>
<dbReference type="RefSeq" id="WP_224036820.1">
    <property type="nucleotide sequence ID" value="NZ_AP024849.1"/>
</dbReference>